<dbReference type="EMBL" id="WRPP01000012">
    <property type="protein sequence ID" value="MVU83103.1"/>
    <property type="molecule type" value="Genomic_DNA"/>
</dbReference>
<evidence type="ECO:0000259" key="1">
    <source>
        <dbReference type="Pfam" id="PF13452"/>
    </source>
</evidence>
<dbReference type="PANTHER" id="PTHR43437:SF3">
    <property type="entry name" value="HYDROXYACYL-THIOESTER DEHYDRATASE TYPE 2, MITOCHONDRIAL"/>
    <property type="match status" value="1"/>
</dbReference>
<dbReference type="PANTHER" id="PTHR43437">
    <property type="entry name" value="HYDROXYACYL-THIOESTER DEHYDRATASE TYPE 2, MITOCHONDRIAL-RELATED"/>
    <property type="match status" value="1"/>
</dbReference>
<dbReference type="Proteomes" id="UP000466794">
    <property type="component" value="Unassembled WGS sequence"/>
</dbReference>
<organism evidence="2 3">
    <name type="scientific">Nocardia terrae</name>
    <dbReference type="NCBI Taxonomy" id="2675851"/>
    <lineage>
        <taxon>Bacteria</taxon>
        <taxon>Bacillati</taxon>
        <taxon>Actinomycetota</taxon>
        <taxon>Actinomycetes</taxon>
        <taxon>Mycobacteriales</taxon>
        <taxon>Nocardiaceae</taxon>
        <taxon>Nocardia</taxon>
    </lineage>
</organism>
<keyword evidence="3" id="KW-1185">Reference proteome</keyword>
<dbReference type="InterPro" id="IPR039569">
    <property type="entry name" value="FAS1-like_DH_region"/>
</dbReference>
<evidence type="ECO:0000313" key="2">
    <source>
        <dbReference type="EMBL" id="MVU83103.1"/>
    </source>
</evidence>
<gene>
    <name evidence="2" type="ORF">GPX89_38430</name>
</gene>
<accession>A0A7K1V8X0</accession>
<evidence type="ECO:0000313" key="3">
    <source>
        <dbReference type="Proteomes" id="UP000466794"/>
    </source>
</evidence>
<feature type="domain" description="FAS1-like dehydratase" evidence="1">
    <location>
        <begin position="38"/>
        <end position="169"/>
    </location>
</feature>
<dbReference type="InterPro" id="IPR050965">
    <property type="entry name" value="UPF0336/Enoyl-CoA_hydratase"/>
</dbReference>
<dbReference type="SUPFAM" id="SSF54637">
    <property type="entry name" value="Thioesterase/thiol ester dehydrase-isomerase"/>
    <property type="match status" value="2"/>
</dbReference>
<reference evidence="2 3" key="1">
    <citation type="submission" date="2019-12" db="EMBL/GenBank/DDBJ databases">
        <title>Nocardia sp. nov. ET3-3 isolated from soil.</title>
        <authorList>
            <person name="Kanchanasin P."/>
            <person name="Tanasupawat S."/>
            <person name="Yuki M."/>
            <person name="Kudo T."/>
        </authorList>
    </citation>
    <scope>NUCLEOTIDE SEQUENCE [LARGE SCALE GENOMIC DNA]</scope>
    <source>
        <strain evidence="2 3">ET3-3</strain>
    </source>
</reference>
<sequence>MSPGFHAPARTARIIDRIRKGPTVNHSSLSGGAEQALALVGRHYRCPEPFPVERTRIREFARAVQAFHPAHWQEAAAARLGFDAVVAPPTFAAVVWQQARREILEQLITGYRLDRIVHVDQTLDIGRPLLAGDLLTCEVYFESFRHFRSFDVLTVTAVLTDQHGVAVQTGSTALLARTGAPDDSSGRAPVARAGFAEPDPVIATGLRHTRLPRTRIDFDRLTVDTRLPAAATIVRSGDLANYARTVCDPSDGLIRPGTPGDTPPLVAPGMLVLALAAGYVTSWTRDPAAVTKYRAEFANHVHYLTVPRLDDAEIEFSGRVVARDQRRRTATVAIEAKSQGRKLFGYASAEVSFAAPVAR</sequence>
<dbReference type="AlphaFoldDB" id="A0A7K1V8X0"/>
<dbReference type="GO" id="GO:0019171">
    <property type="term" value="F:(3R)-hydroxyacyl-[acyl-carrier-protein] dehydratase activity"/>
    <property type="evidence" value="ECO:0007669"/>
    <property type="project" value="TreeGrafter"/>
</dbReference>
<comment type="caution">
    <text evidence="2">The sequence shown here is derived from an EMBL/GenBank/DDBJ whole genome shotgun (WGS) entry which is preliminary data.</text>
</comment>
<protein>
    <submittedName>
        <fullName evidence="2">(R)-hydratase</fullName>
    </submittedName>
</protein>
<proteinExistence type="predicted"/>
<dbReference type="GO" id="GO:0006633">
    <property type="term" value="P:fatty acid biosynthetic process"/>
    <property type="evidence" value="ECO:0007669"/>
    <property type="project" value="TreeGrafter"/>
</dbReference>
<dbReference type="CDD" id="cd03441">
    <property type="entry name" value="R_hydratase_like"/>
    <property type="match status" value="1"/>
</dbReference>
<dbReference type="InterPro" id="IPR029069">
    <property type="entry name" value="HotDog_dom_sf"/>
</dbReference>
<dbReference type="Pfam" id="PF13452">
    <property type="entry name" value="FAS1_DH_region"/>
    <property type="match status" value="1"/>
</dbReference>
<name>A0A7K1V8X0_9NOCA</name>
<dbReference type="Gene3D" id="3.10.129.10">
    <property type="entry name" value="Hotdog Thioesterase"/>
    <property type="match status" value="2"/>
</dbReference>